<accession>A0A1F7UXY9</accession>
<feature type="binding site" evidence="6">
    <location>
        <position position="184"/>
    </location>
    <ligand>
        <name>substrate</name>
    </ligand>
</feature>
<dbReference type="PANTHER" id="PTHR43330">
    <property type="entry name" value="METHIONINE AMINOPEPTIDASE"/>
    <property type="match status" value="1"/>
</dbReference>
<dbReference type="GO" id="GO:0005829">
    <property type="term" value="C:cytosol"/>
    <property type="evidence" value="ECO:0007669"/>
    <property type="project" value="TreeGrafter"/>
</dbReference>
<dbReference type="PRINTS" id="PR00599">
    <property type="entry name" value="MAPEPTIDASE"/>
</dbReference>
<comment type="subunit">
    <text evidence="6">Monomer.</text>
</comment>
<name>A0A1F7UXY9_9BACT</name>
<evidence type="ECO:0000313" key="10">
    <source>
        <dbReference type="Proteomes" id="UP000176846"/>
    </source>
</evidence>
<evidence type="ECO:0000256" key="3">
    <source>
        <dbReference type="ARBA" id="ARBA00022670"/>
    </source>
</evidence>
<keyword evidence="3 6" id="KW-0645">Protease</keyword>
<evidence type="ECO:0000313" key="9">
    <source>
        <dbReference type="EMBL" id="OGL82608.1"/>
    </source>
</evidence>
<sequence>MVIYSAKEIKILHAGGRLLAQVLMEITAMVRPGVTTAELDACAEARIRELGGIPSFLGYRGNLSTTPFPSTLCASINGEVVHAPAVPSRTLKKGDIIGLDIGMRYPARSGLCTDMAVTVGVGTISSEAVKLIHVTKEALRLGISQAKAGARVRDIGAVIQQHVESAGYSVVKDLTGHGVGREVHEDPEIPNFVINGSIGERRLASGMVIAIEPMVNIGTPTVKTKSDNWTVTTSDQSLSAHFEHTIAITNNGPLILTLL</sequence>
<proteinExistence type="inferred from homology"/>
<dbReference type="Pfam" id="PF00557">
    <property type="entry name" value="Peptidase_M24"/>
    <property type="match status" value="1"/>
</dbReference>
<dbReference type="GO" id="GO:0006508">
    <property type="term" value="P:proteolysis"/>
    <property type="evidence" value="ECO:0007669"/>
    <property type="project" value="UniProtKB-KW"/>
</dbReference>
<dbReference type="Gene3D" id="3.90.230.10">
    <property type="entry name" value="Creatinase/methionine aminopeptidase superfamily"/>
    <property type="match status" value="1"/>
</dbReference>
<evidence type="ECO:0000256" key="5">
    <source>
        <dbReference type="ARBA" id="ARBA00022801"/>
    </source>
</evidence>
<dbReference type="InterPro" id="IPR001714">
    <property type="entry name" value="Pept_M24_MAP"/>
</dbReference>
<feature type="binding site" evidence="6">
    <location>
        <position position="100"/>
    </location>
    <ligand>
        <name>a divalent metal cation</name>
        <dbReference type="ChEBI" id="CHEBI:60240"/>
        <label>1</label>
    </ligand>
</feature>
<reference evidence="9 10" key="1">
    <citation type="journal article" date="2016" name="Nat. Commun.">
        <title>Thousands of microbial genomes shed light on interconnected biogeochemical processes in an aquifer system.</title>
        <authorList>
            <person name="Anantharaman K."/>
            <person name="Brown C.T."/>
            <person name="Hug L.A."/>
            <person name="Sharon I."/>
            <person name="Castelle C.J."/>
            <person name="Probst A.J."/>
            <person name="Thomas B.C."/>
            <person name="Singh A."/>
            <person name="Wilkins M.J."/>
            <person name="Karaoz U."/>
            <person name="Brodie E.L."/>
            <person name="Williams K.H."/>
            <person name="Hubbard S.S."/>
            <person name="Banfield J.F."/>
        </authorList>
    </citation>
    <scope>NUCLEOTIDE SEQUENCE [LARGE SCALE GENOMIC DNA]</scope>
</reference>
<dbReference type="EC" id="3.4.11.18" evidence="6 7"/>
<keyword evidence="4 6" id="KW-0479">Metal-binding</keyword>
<dbReference type="InterPro" id="IPR000994">
    <property type="entry name" value="Pept_M24"/>
</dbReference>
<comment type="catalytic activity">
    <reaction evidence="6 7">
        <text>Release of N-terminal amino acids, preferentially methionine, from peptides and arylamides.</text>
        <dbReference type="EC" id="3.4.11.18"/>
    </reaction>
</comment>
<comment type="function">
    <text evidence="1 6">Removes the N-terminal methionine from nascent proteins. The N-terminal methionine is often cleaved when the second residue in the primary sequence is small and uncharged (Met-Ala-, Cys, Gly, Pro, Ser, Thr, or Val). Requires deformylation of the N(alpha)-formylated initiator methionine before it can be hydrolyzed.</text>
</comment>
<comment type="similarity">
    <text evidence="6">Belongs to the peptidase M24A family. Methionine aminopeptidase type 1 subfamily.</text>
</comment>
<evidence type="ECO:0000256" key="4">
    <source>
        <dbReference type="ARBA" id="ARBA00022723"/>
    </source>
</evidence>
<dbReference type="GO" id="GO:0046872">
    <property type="term" value="F:metal ion binding"/>
    <property type="evidence" value="ECO:0007669"/>
    <property type="project" value="UniProtKB-UniRule"/>
</dbReference>
<organism evidence="9 10">
    <name type="scientific">Candidatus Uhrbacteria bacterium RIFCSPLOWO2_01_FULL_47_25</name>
    <dbReference type="NCBI Taxonomy" id="1802402"/>
    <lineage>
        <taxon>Bacteria</taxon>
        <taxon>Candidatus Uhriibacteriota</taxon>
    </lineage>
</organism>
<dbReference type="GO" id="GO:0004239">
    <property type="term" value="F:initiator methionyl aminopeptidase activity"/>
    <property type="evidence" value="ECO:0007669"/>
    <property type="project" value="UniProtKB-UniRule"/>
</dbReference>
<protein>
    <recommendedName>
        <fullName evidence="6 7">Methionine aminopeptidase</fullName>
        <shortName evidence="6">MAP</shortName>
        <shortName evidence="6">MetAP</shortName>
        <ecNumber evidence="6 7">3.4.11.18</ecNumber>
    </recommendedName>
    <alternativeName>
        <fullName evidence="6">Peptidase M</fullName>
    </alternativeName>
</protein>
<dbReference type="InterPro" id="IPR002467">
    <property type="entry name" value="Pept_M24A_MAP1"/>
</dbReference>
<feature type="binding site" evidence="6">
    <location>
        <position position="212"/>
    </location>
    <ligand>
        <name>a divalent metal cation</name>
        <dbReference type="ChEBI" id="CHEBI:60240"/>
        <label>2</label>
        <note>catalytic</note>
    </ligand>
</feature>
<evidence type="ECO:0000256" key="1">
    <source>
        <dbReference type="ARBA" id="ARBA00002521"/>
    </source>
</evidence>
<comment type="cofactor">
    <cofactor evidence="6">
        <name>Co(2+)</name>
        <dbReference type="ChEBI" id="CHEBI:48828"/>
    </cofactor>
    <cofactor evidence="6">
        <name>Zn(2+)</name>
        <dbReference type="ChEBI" id="CHEBI:29105"/>
    </cofactor>
    <cofactor evidence="6">
        <name>Mn(2+)</name>
        <dbReference type="ChEBI" id="CHEBI:29035"/>
    </cofactor>
    <cofactor evidence="6">
        <name>Fe(2+)</name>
        <dbReference type="ChEBI" id="CHEBI:29033"/>
    </cofactor>
    <text evidence="6">Binds 2 divalent metal cations per subunit. Has a high-affinity and a low affinity metal-binding site. The true nature of the physiological cofactor is under debate. The enzyme is active with cobalt, zinc, manganese or divalent iron ions. Most likely, methionine aminopeptidases function as mononuclear Fe(2+)-metalloproteases under physiological conditions, and the catalytically relevant metal-binding site has been assigned to the histidine-containing high-affinity site.</text>
</comment>
<dbReference type="HAMAP" id="MF_01974">
    <property type="entry name" value="MetAP_1"/>
    <property type="match status" value="1"/>
</dbReference>
<feature type="binding site" evidence="6">
    <location>
        <position position="177"/>
    </location>
    <ligand>
        <name>a divalent metal cation</name>
        <dbReference type="ChEBI" id="CHEBI:60240"/>
        <label>2</label>
        <note>catalytic</note>
    </ligand>
</feature>
<keyword evidence="5 6" id="KW-0378">Hydrolase</keyword>
<evidence type="ECO:0000256" key="7">
    <source>
        <dbReference type="RuleBase" id="RU003653"/>
    </source>
</evidence>
<dbReference type="EMBL" id="MGEK01000016">
    <property type="protein sequence ID" value="OGL82608.1"/>
    <property type="molecule type" value="Genomic_DNA"/>
</dbReference>
<comment type="caution">
    <text evidence="9">The sequence shown here is derived from an EMBL/GenBank/DDBJ whole genome shotgun (WGS) entry which is preliminary data.</text>
</comment>
<dbReference type="CDD" id="cd01086">
    <property type="entry name" value="MetAP1"/>
    <property type="match status" value="1"/>
</dbReference>
<feature type="domain" description="Peptidase M24" evidence="8">
    <location>
        <begin position="13"/>
        <end position="250"/>
    </location>
</feature>
<evidence type="ECO:0000259" key="8">
    <source>
        <dbReference type="Pfam" id="PF00557"/>
    </source>
</evidence>
<keyword evidence="2 6" id="KW-0031">Aminopeptidase</keyword>
<dbReference type="InterPro" id="IPR036005">
    <property type="entry name" value="Creatinase/aminopeptidase-like"/>
</dbReference>
<feature type="binding site" evidence="6">
    <location>
        <position position="82"/>
    </location>
    <ligand>
        <name>substrate</name>
    </ligand>
</feature>
<dbReference type="NCBIfam" id="TIGR00500">
    <property type="entry name" value="met_pdase_I"/>
    <property type="match status" value="1"/>
</dbReference>
<evidence type="ECO:0000256" key="2">
    <source>
        <dbReference type="ARBA" id="ARBA00022438"/>
    </source>
</evidence>
<feature type="binding site" evidence="6">
    <location>
        <position position="243"/>
    </location>
    <ligand>
        <name>a divalent metal cation</name>
        <dbReference type="ChEBI" id="CHEBI:60240"/>
        <label>2</label>
        <note>catalytic</note>
    </ligand>
</feature>
<dbReference type="SUPFAM" id="SSF55920">
    <property type="entry name" value="Creatinase/aminopeptidase"/>
    <property type="match status" value="1"/>
</dbReference>
<feature type="binding site" evidence="6">
    <location>
        <position position="243"/>
    </location>
    <ligand>
        <name>a divalent metal cation</name>
        <dbReference type="ChEBI" id="CHEBI:60240"/>
        <label>1</label>
    </ligand>
</feature>
<dbReference type="Proteomes" id="UP000176846">
    <property type="component" value="Unassembled WGS sequence"/>
</dbReference>
<dbReference type="GO" id="GO:0070006">
    <property type="term" value="F:metalloaminopeptidase activity"/>
    <property type="evidence" value="ECO:0007669"/>
    <property type="project" value="UniProtKB-UniRule"/>
</dbReference>
<feature type="binding site" evidence="6">
    <location>
        <position position="114"/>
    </location>
    <ligand>
        <name>a divalent metal cation</name>
        <dbReference type="ChEBI" id="CHEBI:60240"/>
        <label>2</label>
        <note>catalytic</note>
    </ligand>
</feature>
<dbReference type="AlphaFoldDB" id="A0A1F7UXY9"/>
<gene>
    <name evidence="6" type="primary">map</name>
    <name evidence="9" type="ORF">A2936_02260</name>
</gene>
<feature type="binding site" evidence="6">
    <location>
        <position position="114"/>
    </location>
    <ligand>
        <name>a divalent metal cation</name>
        <dbReference type="ChEBI" id="CHEBI:60240"/>
        <label>1</label>
    </ligand>
</feature>
<evidence type="ECO:0000256" key="6">
    <source>
        <dbReference type="HAMAP-Rule" id="MF_01974"/>
    </source>
</evidence>
<dbReference type="PANTHER" id="PTHR43330:SF27">
    <property type="entry name" value="METHIONINE AMINOPEPTIDASE"/>
    <property type="match status" value="1"/>
</dbReference>